<dbReference type="GO" id="GO:0000455">
    <property type="term" value="P:enzyme-directed rRNA pseudouridine synthesis"/>
    <property type="evidence" value="ECO:0007669"/>
    <property type="project" value="TreeGrafter"/>
</dbReference>
<dbReference type="InterPro" id="IPR050188">
    <property type="entry name" value="RluA_PseudoU_synthase"/>
</dbReference>
<dbReference type="Pfam" id="PF00849">
    <property type="entry name" value="PseudoU_synth_2"/>
    <property type="match status" value="1"/>
</dbReference>
<dbReference type="STRING" id="64969.SAMN02745127_00592"/>
<dbReference type="AlphaFoldDB" id="A0A1V4T8M6"/>
<dbReference type="PANTHER" id="PTHR21600:SF84">
    <property type="entry name" value="PSEUDOURIDINE SYNTHASE RSUA_RLUA-LIKE DOMAIN-CONTAINING PROTEIN"/>
    <property type="match status" value="1"/>
</dbReference>
<dbReference type="OrthoDB" id="9807829at2"/>
<accession>A0A1V4T8M6</accession>
<evidence type="ECO:0000313" key="2">
    <source>
        <dbReference type="EMBL" id="OPX56304.1"/>
    </source>
</evidence>
<dbReference type="Gene3D" id="3.30.2350.10">
    <property type="entry name" value="Pseudouridine synthase"/>
    <property type="match status" value="1"/>
</dbReference>
<organism evidence="2 3">
    <name type="scientific">Oceanospirillum multiglobuliferum</name>
    <dbReference type="NCBI Taxonomy" id="64969"/>
    <lineage>
        <taxon>Bacteria</taxon>
        <taxon>Pseudomonadati</taxon>
        <taxon>Pseudomonadota</taxon>
        <taxon>Gammaproteobacteria</taxon>
        <taxon>Oceanospirillales</taxon>
        <taxon>Oceanospirillaceae</taxon>
        <taxon>Oceanospirillum</taxon>
    </lineage>
</organism>
<dbReference type="SUPFAM" id="SSF55120">
    <property type="entry name" value="Pseudouridine synthase"/>
    <property type="match status" value="1"/>
</dbReference>
<feature type="domain" description="Pseudouridine synthase RsuA/RluA-like" evidence="1">
    <location>
        <begin position="103"/>
        <end position="248"/>
    </location>
</feature>
<dbReference type="GO" id="GO:0009982">
    <property type="term" value="F:pseudouridine synthase activity"/>
    <property type="evidence" value="ECO:0007669"/>
    <property type="project" value="InterPro"/>
</dbReference>
<dbReference type="GO" id="GO:0003723">
    <property type="term" value="F:RNA binding"/>
    <property type="evidence" value="ECO:0007669"/>
    <property type="project" value="InterPro"/>
</dbReference>
<dbReference type="PANTHER" id="PTHR21600">
    <property type="entry name" value="MITOCHONDRIAL RNA PSEUDOURIDINE SYNTHASE"/>
    <property type="match status" value="1"/>
</dbReference>
<dbReference type="EMBL" id="MTSM01000004">
    <property type="protein sequence ID" value="OPX56304.1"/>
    <property type="molecule type" value="Genomic_DNA"/>
</dbReference>
<protein>
    <recommendedName>
        <fullName evidence="1">Pseudouridine synthase RsuA/RluA-like domain-containing protein</fullName>
    </recommendedName>
</protein>
<evidence type="ECO:0000313" key="3">
    <source>
        <dbReference type="Proteomes" id="UP000191418"/>
    </source>
</evidence>
<dbReference type="Proteomes" id="UP000191418">
    <property type="component" value="Unassembled WGS sequence"/>
</dbReference>
<name>A0A1V4T8M6_9GAMM</name>
<dbReference type="GO" id="GO:0140098">
    <property type="term" value="F:catalytic activity, acting on RNA"/>
    <property type="evidence" value="ECO:0007669"/>
    <property type="project" value="UniProtKB-ARBA"/>
</dbReference>
<keyword evidence="3" id="KW-1185">Reference proteome</keyword>
<dbReference type="InterPro" id="IPR006145">
    <property type="entry name" value="PsdUridine_synth_RsuA/RluA"/>
</dbReference>
<dbReference type="InterPro" id="IPR020103">
    <property type="entry name" value="PsdUridine_synth_cat_dom_sf"/>
</dbReference>
<gene>
    <name evidence="2" type="ORF">BTE48_04850</name>
</gene>
<reference evidence="2 3" key="1">
    <citation type="submission" date="2017-01" db="EMBL/GenBank/DDBJ databases">
        <title>Genome Sequencing of a Marine Spirillum, Oceanospirillum multiglobuliferum ATCC 33336, from Japan.</title>
        <authorList>
            <person name="Carney J.G."/>
            <person name="Trachtenberg A.M."/>
            <person name="Rheaume B.A."/>
            <person name="Linnane J.D."/>
            <person name="Pitts N.L."/>
            <person name="Mykles D.L."/>
            <person name="Maclea K.S."/>
        </authorList>
    </citation>
    <scope>NUCLEOTIDE SEQUENCE [LARGE SCALE GENOMIC DNA]</scope>
    <source>
        <strain evidence="2 3">ATCC 33336</strain>
    </source>
</reference>
<proteinExistence type="predicted"/>
<dbReference type="RefSeq" id="WP_078744203.1">
    <property type="nucleotide sequence ID" value="NZ_FUXG01000003.1"/>
</dbReference>
<evidence type="ECO:0000259" key="1">
    <source>
        <dbReference type="Pfam" id="PF00849"/>
    </source>
</evidence>
<sequence length="318" mass="36579">MRKKSRQSLSPLPFRDGIAPSFLNLPAGRWPDLLSFLQERFKHLNPDMLRERLIKGDLVDEQGKPLALDSPYTPNRRIWYYRAVPDETPVPFLEHIIFEDERILVADKPHWLSTIPAGRHLRETLVSRLRNKLNLPELAPSHRLDRETAGLVLLCKDPAYRGAYQSMFQQRDVRKTYLAVAPIHPSLSYPHVHRSNIVSGDHFFTMCEAEGEPNSETEISLICQQEEAGLYQLKPHTGRQHQLRVHLSGLGIAIENDPWYPCVQPARVHDDFSNPLQLLAYTLEFIDPVSGEARFFQSQRQLRITLPSESRGQENSTP</sequence>
<comment type="caution">
    <text evidence="2">The sequence shown here is derived from an EMBL/GenBank/DDBJ whole genome shotgun (WGS) entry which is preliminary data.</text>
</comment>